<organism evidence="1 2">
    <name type="scientific">Belliella calami</name>
    <dbReference type="NCBI Taxonomy" id="2923436"/>
    <lineage>
        <taxon>Bacteria</taxon>
        <taxon>Pseudomonadati</taxon>
        <taxon>Bacteroidota</taxon>
        <taxon>Cytophagia</taxon>
        <taxon>Cytophagales</taxon>
        <taxon>Cyclobacteriaceae</taxon>
        <taxon>Belliella</taxon>
    </lineage>
</organism>
<gene>
    <name evidence="1" type="ORF">MM236_08610</name>
</gene>
<dbReference type="RefSeq" id="WP_241274560.1">
    <property type="nucleotide sequence ID" value="NZ_JAKZGS010000005.1"/>
</dbReference>
<dbReference type="EMBL" id="JAKZGS010000005">
    <property type="protein sequence ID" value="MCH7398047.1"/>
    <property type="molecule type" value="Genomic_DNA"/>
</dbReference>
<dbReference type="Proteomes" id="UP001165488">
    <property type="component" value="Unassembled WGS sequence"/>
</dbReference>
<dbReference type="Pfam" id="PF11185">
    <property type="entry name" value="DUF2971"/>
    <property type="match status" value="1"/>
</dbReference>
<keyword evidence="2" id="KW-1185">Reference proteome</keyword>
<reference evidence="1" key="1">
    <citation type="submission" date="2022-03" db="EMBL/GenBank/DDBJ databases">
        <title>De novo assembled genomes of Belliella spp. (Cyclobacteriaceae) strains.</title>
        <authorList>
            <person name="Szabo A."/>
            <person name="Korponai K."/>
            <person name="Felfoldi T."/>
        </authorList>
    </citation>
    <scope>NUCLEOTIDE SEQUENCE</scope>
    <source>
        <strain evidence="1">DSM 107340</strain>
    </source>
</reference>
<sequence length="282" mass="33947">MQNVSKYFKTNDTLKDMISRITDEKIPSILFKYRDWTNKFHQKLITNQEIYLPRPSEFNDPFDGNIPVRWDLMTYEECFEKNLELINTVHKDKDQKMVREYAKKVTDEKTLWHPEKLRKERPEQLEKWNSIIGLFSLSKLNDNILMWSHYSLNHTGFVVGLRTESLINDYDFDYLEPIKYQEEYPIINGTDDTTIQFYKKFFHKSELWEYEKEWRLSKNHIEKRLVKLKKETIDQIIIGCGADEKRTKEIVGKAKKHLLPSTKIYKADKSEESFELTINEIE</sequence>
<evidence type="ECO:0000313" key="1">
    <source>
        <dbReference type="EMBL" id="MCH7398047.1"/>
    </source>
</evidence>
<name>A0ABS9UN65_9BACT</name>
<evidence type="ECO:0000313" key="2">
    <source>
        <dbReference type="Proteomes" id="UP001165488"/>
    </source>
</evidence>
<proteinExistence type="predicted"/>
<comment type="caution">
    <text evidence="1">The sequence shown here is derived from an EMBL/GenBank/DDBJ whole genome shotgun (WGS) entry which is preliminary data.</text>
</comment>
<accession>A0ABS9UN65</accession>
<protein>
    <submittedName>
        <fullName evidence="1">DUF2971 domain-containing protein</fullName>
    </submittedName>
</protein>
<dbReference type="InterPro" id="IPR021352">
    <property type="entry name" value="DUF2971"/>
</dbReference>